<evidence type="ECO:0000256" key="9">
    <source>
        <dbReference type="ARBA" id="ARBA00023002"/>
    </source>
</evidence>
<dbReference type="GO" id="GO:0016705">
    <property type="term" value="F:oxidoreductase activity, acting on paired donors, with incorporation or reduction of molecular oxygen"/>
    <property type="evidence" value="ECO:0007669"/>
    <property type="project" value="InterPro"/>
</dbReference>
<feature type="binding site" description="axial binding residue" evidence="13">
    <location>
        <position position="452"/>
    </location>
    <ligand>
        <name>heme</name>
        <dbReference type="ChEBI" id="CHEBI:30413"/>
    </ligand>
    <ligandPart>
        <name>Fe</name>
        <dbReference type="ChEBI" id="CHEBI:18248"/>
    </ligandPart>
</feature>
<name>B0CQF2_LACBS</name>
<evidence type="ECO:0000256" key="11">
    <source>
        <dbReference type="ARBA" id="ARBA00023033"/>
    </source>
</evidence>
<evidence type="ECO:0000256" key="2">
    <source>
        <dbReference type="ARBA" id="ARBA00004370"/>
    </source>
</evidence>
<keyword evidence="15" id="KW-1185">Reference proteome</keyword>
<dbReference type="InterPro" id="IPR001128">
    <property type="entry name" value="Cyt_P450"/>
</dbReference>
<evidence type="ECO:0000256" key="5">
    <source>
        <dbReference type="ARBA" id="ARBA00022617"/>
    </source>
</evidence>
<comment type="cofactor">
    <cofactor evidence="1 13">
        <name>heme</name>
        <dbReference type="ChEBI" id="CHEBI:30413"/>
    </cofactor>
</comment>
<dbReference type="AlphaFoldDB" id="B0CQF2"/>
<dbReference type="GeneID" id="6068851"/>
<dbReference type="PANTHER" id="PTHR24305:SF166">
    <property type="entry name" value="CYTOCHROME P450 12A4, MITOCHONDRIAL-RELATED"/>
    <property type="match status" value="1"/>
</dbReference>
<dbReference type="GO" id="GO:0004497">
    <property type="term" value="F:monooxygenase activity"/>
    <property type="evidence" value="ECO:0007669"/>
    <property type="project" value="UniProtKB-KW"/>
</dbReference>
<dbReference type="SUPFAM" id="SSF48264">
    <property type="entry name" value="Cytochrome P450"/>
    <property type="match status" value="1"/>
</dbReference>
<keyword evidence="7 13" id="KW-0479">Metal-binding</keyword>
<dbReference type="CDD" id="cd11069">
    <property type="entry name" value="CYP_FUM15-like"/>
    <property type="match status" value="1"/>
</dbReference>
<dbReference type="Pfam" id="PF00067">
    <property type="entry name" value="p450"/>
    <property type="match status" value="1"/>
</dbReference>
<evidence type="ECO:0000256" key="1">
    <source>
        <dbReference type="ARBA" id="ARBA00001971"/>
    </source>
</evidence>
<dbReference type="PRINTS" id="PR00385">
    <property type="entry name" value="P450"/>
</dbReference>
<accession>B0CQF2</accession>
<evidence type="ECO:0000256" key="4">
    <source>
        <dbReference type="ARBA" id="ARBA00010617"/>
    </source>
</evidence>
<gene>
    <name evidence="14" type="ORF">LACBIDRAFT_302038</name>
</gene>
<dbReference type="STRING" id="486041.B0CQF2"/>
<keyword evidence="5 13" id="KW-0349">Heme</keyword>
<comment type="pathway">
    <text evidence="3">Secondary metabolite biosynthesis; terpenoid biosynthesis.</text>
</comment>
<keyword evidence="11" id="KW-0503">Monooxygenase</keyword>
<dbReference type="OrthoDB" id="1470350at2759"/>
<reference evidence="14 15" key="1">
    <citation type="journal article" date="2008" name="Nature">
        <title>The genome of Laccaria bicolor provides insights into mycorrhizal symbiosis.</title>
        <authorList>
            <person name="Martin F."/>
            <person name="Aerts A."/>
            <person name="Ahren D."/>
            <person name="Brun A."/>
            <person name="Danchin E.G.J."/>
            <person name="Duchaussoy F."/>
            <person name="Gibon J."/>
            <person name="Kohler A."/>
            <person name="Lindquist E."/>
            <person name="Pereda V."/>
            <person name="Salamov A."/>
            <person name="Shapiro H.J."/>
            <person name="Wuyts J."/>
            <person name="Blaudez D."/>
            <person name="Buee M."/>
            <person name="Brokstein P."/>
            <person name="Canbaeck B."/>
            <person name="Cohen D."/>
            <person name="Courty P.E."/>
            <person name="Coutinho P.M."/>
            <person name="Delaruelle C."/>
            <person name="Detter J.C."/>
            <person name="Deveau A."/>
            <person name="DiFazio S."/>
            <person name="Duplessis S."/>
            <person name="Fraissinet-Tachet L."/>
            <person name="Lucic E."/>
            <person name="Frey-Klett P."/>
            <person name="Fourrey C."/>
            <person name="Feussner I."/>
            <person name="Gay G."/>
            <person name="Grimwood J."/>
            <person name="Hoegger P.J."/>
            <person name="Jain P."/>
            <person name="Kilaru S."/>
            <person name="Labbe J."/>
            <person name="Lin Y.C."/>
            <person name="Legue V."/>
            <person name="Le Tacon F."/>
            <person name="Marmeisse R."/>
            <person name="Melayah D."/>
            <person name="Montanini B."/>
            <person name="Muratet M."/>
            <person name="Nehls U."/>
            <person name="Niculita-Hirzel H."/>
            <person name="Oudot-Le Secq M.P."/>
            <person name="Peter M."/>
            <person name="Quesneville H."/>
            <person name="Rajashekar B."/>
            <person name="Reich M."/>
            <person name="Rouhier N."/>
            <person name="Schmutz J."/>
            <person name="Yin T."/>
            <person name="Chalot M."/>
            <person name="Henrissat B."/>
            <person name="Kuees U."/>
            <person name="Lucas S."/>
            <person name="Van de Peer Y."/>
            <person name="Podila G.K."/>
            <person name="Polle A."/>
            <person name="Pukkila P.J."/>
            <person name="Richardson P.M."/>
            <person name="Rouze P."/>
            <person name="Sanders I.R."/>
            <person name="Stajich J.E."/>
            <person name="Tunlid A."/>
            <person name="Tuskan G."/>
            <person name="Grigoriev I.V."/>
        </authorList>
    </citation>
    <scope>NUCLEOTIDE SEQUENCE [LARGE SCALE GENOMIC DNA]</scope>
    <source>
        <strain evidence="15">S238N-H82 / ATCC MYA-4686</strain>
    </source>
</reference>
<comment type="subcellular location">
    <subcellularLocation>
        <location evidence="2">Membrane</location>
    </subcellularLocation>
</comment>
<dbReference type="GO" id="GO:0020037">
    <property type="term" value="F:heme binding"/>
    <property type="evidence" value="ECO:0007669"/>
    <property type="project" value="InterPro"/>
</dbReference>
<dbReference type="HOGENOM" id="CLU_001570_5_11_1"/>
<dbReference type="PRINTS" id="PR00465">
    <property type="entry name" value="EP450IV"/>
</dbReference>
<keyword evidence="8" id="KW-1133">Transmembrane helix</keyword>
<evidence type="ECO:0000256" key="8">
    <source>
        <dbReference type="ARBA" id="ARBA00022989"/>
    </source>
</evidence>
<proteinExistence type="inferred from homology"/>
<keyword evidence="6" id="KW-0812">Transmembrane</keyword>
<evidence type="ECO:0000256" key="6">
    <source>
        <dbReference type="ARBA" id="ARBA00022692"/>
    </source>
</evidence>
<dbReference type="InParanoid" id="B0CQF2"/>
<dbReference type="GO" id="GO:0016020">
    <property type="term" value="C:membrane"/>
    <property type="evidence" value="ECO:0007669"/>
    <property type="project" value="UniProtKB-SubCell"/>
</dbReference>
<dbReference type="Gene3D" id="1.10.630.10">
    <property type="entry name" value="Cytochrome P450"/>
    <property type="match status" value="1"/>
</dbReference>
<dbReference type="Proteomes" id="UP000001194">
    <property type="component" value="Unassembled WGS sequence"/>
</dbReference>
<keyword evidence="9" id="KW-0560">Oxidoreductase</keyword>
<evidence type="ECO:0000256" key="10">
    <source>
        <dbReference type="ARBA" id="ARBA00023004"/>
    </source>
</evidence>
<organism evidence="15">
    <name type="scientific">Laccaria bicolor (strain S238N-H82 / ATCC MYA-4686)</name>
    <name type="common">Bicoloured deceiver</name>
    <name type="synonym">Laccaria laccata var. bicolor</name>
    <dbReference type="NCBI Taxonomy" id="486041"/>
    <lineage>
        <taxon>Eukaryota</taxon>
        <taxon>Fungi</taxon>
        <taxon>Dikarya</taxon>
        <taxon>Basidiomycota</taxon>
        <taxon>Agaricomycotina</taxon>
        <taxon>Agaricomycetes</taxon>
        <taxon>Agaricomycetidae</taxon>
        <taxon>Agaricales</taxon>
        <taxon>Agaricineae</taxon>
        <taxon>Hydnangiaceae</taxon>
        <taxon>Laccaria</taxon>
    </lineage>
</organism>
<dbReference type="InterPro" id="IPR050121">
    <property type="entry name" value="Cytochrome_P450_monoxygenase"/>
</dbReference>
<evidence type="ECO:0000256" key="13">
    <source>
        <dbReference type="PIRSR" id="PIRSR602403-1"/>
    </source>
</evidence>
<evidence type="ECO:0000256" key="12">
    <source>
        <dbReference type="ARBA" id="ARBA00023136"/>
    </source>
</evidence>
<evidence type="ECO:0000313" key="15">
    <source>
        <dbReference type="Proteomes" id="UP000001194"/>
    </source>
</evidence>
<evidence type="ECO:0000256" key="3">
    <source>
        <dbReference type="ARBA" id="ARBA00004721"/>
    </source>
</evidence>
<dbReference type="InterPro" id="IPR002403">
    <property type="entry name" value="Cyt_P450_E_grp-IV"/>
</dbReference>
<sequence>MHGETSLDDYHYTMCEKYGHVARLRGGMFGLQADGLYVTDPAALNAILVRNQNNFRESVEFSGLFGVIHHGDGLASVYGAEHKKQRRLMNPVFTASFVSKLSPVFYKIAHQLRDKLKADVGNAKDGRVIDILDYLTRTALELISQGGLGHSFNSFDKNSREFTEFHEALKTVLPMAGRIFFVLPYLESWRKLEPLWLRRFLSNAVYYLPWPAARKFKWGVDTMHPVCANLFKQKKKVLDEGGISELEKTTSGGKDLATLLISANQLADDDDRMPDEVVIANMSSIVLGGQETTSGALSRLLCLMANDNDMQNRLRKELLDAHAAKGDEGFNYNELNELPLLDAVCREALRLFAPVTFVWRQTIEDCVVPLHFPIRDPKTGVETKELLITKGTSVYVGLGAANRSAAIWGPDASELKPERWLGKAVLDGTANSVKMPGIFSNAMTFLGGGRACPGMKFALLEIKLVLSVILPHFSFEAVTEEIEWRLGITVVPYVKGKVGEGPKVPMRIKAI</sequence>
<dbReference type="GO" id="GO:0005506">
    <property type="term" value="F:iron ion binding"/>
    <property type="evidence" value="ECO:0007669"/>
    <property type="project" value="InterPro"/>
</dbReference>
<dbReference type="EMBL" id="DS547091">
    <property type="protein sequence ID" value="EDR16193.1"/>
    <property type="molecule type" value="Genomic_DNA"/>
</dbReference>
<dbReference type="KEGG" id="lbc:LACBIDRAFT_302038"/>
<protein>
    <submittedName>
        <fullName evidence="14">Predicted protein</fullName>
    </submittedName>
</protein>
<evidence type="ECO:0000313" key="14">
    <source>
        <dbReference type="EMBL" id="EDR16193.1"/>
    </source>
</evidence>
<comment type="similarity">
    <text evidence="4">Belongs to the cytochrome P450 family.</text>
</comment>
<keyword evidence="12" id="KW-0472">Membrane</keyword>
<keyword evidence="10 13" id="KW-0408">Iron</keyword>
<dbReference type="RefSeq" id="XP_001874401.1">
    <property type="nucleotide sequence ID" value="XM_001874366.1"/>
</dbReference>
<dbReference type="PANTHER" id="PTHR24305">
    <property type="entry name" value="CYTOCHROME P450"/>
    <property type="match status" value="1"/>
</dbReference>
<dbReference type="InterPro" id="IPR036396">
    <property type="entry name" value="Cyt_P450_sf"/>
</dbReference>
<evidence type="ECO:0000256" key="7">
    <source>
        <dbReference type="ARBA" id="ARBA00022723"/>
    </source>
</evidence>